<feature type="transmembrane region" description="Helical" evidence="1">
    <location>
        <begin position="96"/>
        <end position="121"/>
    </location>
</feature>
<keyword evidence="1" id="KW-0472">Membrane</keyword>
<keyword evidence="3" id="KW-1185">Reference proteome</keyword>
<dbReference type="EMBL" id="JBBYHT010000001">
    <property type="protein sequence ID" value="MEL1246428.1"/>
    <property type="molecule type" value="Genomic_DNA"/>
</dbReference>
<protein>
    <recommendedName>
        <fullName evidence="4">GTP-binding protein</fullName>
    </recommendedName>
</protein>
<name>A0ABU9I394_9FLAO</name>
<evidence type="ECO:0000313" key="2">
    <source>
        <dbReference type="EMBL" id="MEL1246428.1"/>
    </source>
</evidence>
<dbReference type="Proteomes" id="UP001393056">
    <property type="component" value="Unassembled WGS sequence"/>
</dbReference>
<proteinExistence type="predicted"/>
<evidence type="ECO:0008006" key="4">
    <source>
        <dbReference type="Google" id="ProtNLM"/>
    </source>
</evidence>
<reference evidence="2 3" key="1">
    <citation type="submission" date="2024-04" db="EMBL/GenBank/DDBJ databases">
        <title>Flavobacterium sp. DGU41 16S ribosomal RNA gene Genome sequencing and assembly.</title>
        <authorList>
            <person name="Park S."/>
        </authorList>
    </citation>
    <scope>NUCLEOTIDE SEQUENCE [LARGE SCALE GENOMIC DNA]</scope>
    <source>
        <strain evidence="2 3">DGU41</strain>
    </source>
</reference>
<dbReference type="RefSeq" id="WP_341680928.1">
    <property type="nucleotide sequence ID" value="NZ_JBBYHT010000001.1"/>
</dbReference>
<sequence length="173" mass="20688">MYILALKSEEMEPEKSIALRPKFEVESKNSVDKILEKAKQLKTELKADYQIKIIDEHLYFYFSKEKRKYYSPFLHLELEANEDKTTVKGLFGPEQLLWTLFMFLHFIIAGLFLVFAMMAYTHWSLKQSTVLDFSIMGIMVVFWFSLYFMARLNRERGVPQMHELEDLMYKVLE</sequence>
<comment type="caution">
    <text evidence="2">The sequence shown here is derived from an EMBL/GenBank/DDBJ whole genome shotgun (WGS) entry which is preliminary data.</text>
</comment>
<organism evidence="2 3">
    <name type="scientific">Flavobacterium helocola</name>
    <dbReference type="NCBI Taxonomy" id="3139139"/>
    <lineage>
        <taxon>Bacteria</taxon>
        <taxon>Pseudomonadati</taxon>
        <taxon>Bacteroidota</taxon>
        <taxon>Flavobacteriia</taxon>
        <taxon>Flavobacteriales</taxon>
        <taxon>Flavobacteriaceae</taxon>
        <taxon>Flavobacterium</taxon>
    </lineage>
</organism>
<keyword evidence="1" id="KW-1133">Transmembrane helix</keyword>
<gene>
    <name evidence="2" type="ORF">AAEO58_00065</name>
</gene>
<evidence type="ECO:0000313" key="3">
    <source>
        <dbReference type="Proteomes" id="UP001393056"/>
    </source>
</evidence>
<keyword evidence="1" id="KW-0812">Transmembrane</keyword>
<evidence type="ECO:0000256" key="1">
    <source>
        <dbReference type="SAM" id="Phobius"/>
    </source>
</evidence>
<feature type="transmembrane region" description="Helical" evidence="1">
    <location>
        <begin position="133"/>
        <end position="150"/>
    </location>
</feature>
<accession>A0ABU9I394</accession>